<evidence type="ECO:0000313" key="2">
    <source>
        <dbReference type="Proteomes" id="UP001066276"/>
    </source>
</evidence>
<keyword evidence="2" id="KW-1185">Reference proteome</keyword>
<comment type="caution">
    <text evidence="1">The sequence shown here is derived from an EMBL/GenBank/DDBJ whole genome shotgun (WGS) entry which is preliminary data.</text>
</comment>
<organism evidence="1 2">
    <name type="scientific">Pleurodeles waltl</name>
    <name type="common">Iberian ribbed newt</name>
    <dbReference type="NCBI Taxonomy" id="8319"/>
    <lineage>
        <taxon>Eukaryota</taxon>
        <taxon>Metazoa</taxon>
        <taxon>Chordata</taxon>
        <taxon>Craniata</taxon>
        <taxon>Vertebrata</taxon>
        <taxon>Euteleostomi</taxon>
        <taxon>Amphibia</taxon>
        <taxon>Batrachia</taxon>
        <taxon>Caudata</taxon>
        <taxon>Salamandroidea</taxon>
        <taxon>Salamandridae</taxon>
        <taxon>Pleurodelinae</taxon>
        <taxon>Pleurodeles</taxon>
    </lineage>
</organism>
<dbReference type="Proteomes" id="UP001066276">
    <property type="component" value="Chromosome 12"/>
</dbReference>
<gene>
    <name evidence="1" type="ORF">NDU88_001217</name>
</gene>
<protein>
    <submittedName>
        <fullName evidence="1">Uncharacterized protein</fullName>
    </submittedName>
</protein>
<proteinExistence type="predicted"/>
<evidence type="ECO:0000313" key="1">
    <source>
        <dbReference type="EMBL" id="KAJ1081030.1"/>
    </source>
</evidence>
<accession>A0AAV7KPT1</accession>
<dbReference type="AlphaFoldDB" id="A0AAV7KPT1"/>
<reference evidence="1" key="1">
    <citation type="journal article" date="2022" name="bioRxiv">
        <title>Sequencing and chromosome-scale assembly of the giantPleurodeles waltlgenome.</title>
        <authorList>
            <person name="Brown T."/>
            <person name="Elewa A."/>
            <person name="Iarovenko S."/>
            <person name="Subramanian E."/>
            <person name="Araus A.J."/>
            <person name="Petzold A."/>
            <person name="Susuki M."/>
            <person name="Suzuki K.-i.T."/>
            <person name="Hayashi T."/>
            <person name="Toyoda A."/>
            <person name="Oliveira C."/>
            <person name="Osipova E."/>
            <person name="Leigh N.D."/>
            <person name="Simon A."/>
            <person name="Yun M.H."/>
        </authorList>
    </citation>
    <scope>NUCLEOTIDE SEQUENCE</scope>
    <source>
        <strain evidence="1">20211129_DDA</strain>
        <tissue evidence="1">Liver</tissue>
    </source>
</reference>
<dbReference type="EMBL" id="JANPWB010000016">
    <property type="protein sequence ID" value="KAJ1081030.1"/>
    <property type="molecule type" value="Genomic_DNA"/>
</dbReference>
<sequence length="169" mass="17654">MSPVKSAYTFMLCSTGPCVGRGTPFGTPCGQHLDLSGPLLLGCTPILLDPSSRVSAWQGPCGVVPRVPNAHSSVTALGSLPYQRRRLRAVPIRRGPAALPRGPVVGCKAESAAAELSGLRHRGSVIPRGSNAHNSVTAPYLIKGSAAEPPGSADPRQPSRSSLWACRWL</sequence>
<name>A0AAV7KPT1_PLEWA</name>